<dbReference type="GO" id="GO:0005737">
    <property type="term" value="C:cytoplasm"/>
    <property type="evidence" value="ECO:0007669"/>
    <property type="project" value="UniProtKB-ARBA"/>
</dbReference>
<comment type="similarity">
    <text evidence="1 4 5">Belongs to the bacterial ribosomal protein bL21 family.</text>
</comment>
<organism evidence="7 8">
    <name type="scientific">Acetobacter pomorum DM001</name>
    <dbReference type="NCBI Taxonomy" id="945681"/>
    <lineage>
        <taxon>Bacteria</taxon>
        <taxon>Pseudomonadati</taxon>
        <taxon>Pseudomonadota</taxon>
        <taxon>Alphaproteobacteria</taxon>
        <taxon>Acetobacterales</taxon>
        <taxon>Acetobacteraceae</taxon>
        <taxon>Acetobacter</taxon>
    </lineage>
</organism>
<gene>
    <name evidence="4 7" type="primary">rplU</name>
    <name evidence="7" type="ORF">APO_2613</name>
</gene>
<feature type="region of interest" description="Disordered" evidence="6">
    <location>
        <begin position="35"/>
        <end position="57"/>
    </location>
</feature>
<dbReference type="InterPro" id="IPR036164">
    <property type="entry name" value="bL21-like_sf"/>
</dbReference>
<evidence type="ECO:0000313" key="7">
    <source>
        <dbReference type="EMBL" id="EGE46706.1"/>
    </source>
</evidence>
<evidence type="ECO:0000256" key="2">
    <source>
        <dbReference type="ARBA" id="ARBA00022980"/>
    </source>
</evidence>
<evidence type="ECO:0000256" key="6">
    <source>
        <dbReference type="SAM" id="MobiDB-lite"/>
    </source>
</evidence>
<keyword evidence="4 5" id="KW-0699">rRNA-binding</keyword>
<dbReference type="HAMAP" id="MF_01363">
    <property type="entry name" value="Ribosomal_bL21"/>
    <property type="match status" value="1"/>
</dbReference>
<proteinExistence type="inferred from homology"/>
<comment type="subunit">
    <text evidence="4">Part of the 50S ribosomal subunit. Contacts protein L20.</text>
</comment>
<dbReference type="PANTHER" id="PTHR21349">
    <property type="entry name" value="50S RIBOSOMAL PROTEIN L21"/>
    <property type="match status" value="1"/>
</dbReference>
<dbReference type="InterPro" id="IPR001787">
    <property type="entry name" value="Ribosomal_bL21"/>
</dbReference>
<dbReference type="Pfam" id="PF00829">
    <property type="entry name" value="Ribosomal_L21p"/>
    <property type="match status" value="1"/>
</dbReference>
<dbReference type="AlphaFoldDB" id="F1YWK0"/>
<sequence length="166" mass="18929">MQVRELHISIDAPYPHRLKSRPNPHRWNHAARIVQPKKKKRPEFSPVSNKVPRESRDRKRQFMYAVIRTGGKQYRVEPNMVLKVEKLEVEAGATVTFDEVLAVGGESGSQIGAPTVAGAKVTATVIAQDRLKKVIIFKKRRRQNSRRKNGHRQPVTVLRIQEINAA</sequence>
<dbReference type="InterPro" id="IPR028909">
    <property type="entry name" value="bL21-like"/>
</dbReference>
<accession>F1YWK0</accession>
<comment type="function">
    <text evidence="4 5">This protein binds to 23S rRNA in the presence of protein L20.</text>
</comment>
<dbReference type="SUPFAM" id="SSF141091">
    <property type="entry name" value="L21p-like"/>
    <property type="match status" value="1"/>
</dbReference>
<dbReference type="GO" id="GO:1990904">
    <property type="term" value="C:ribonucleoprotein complex"/>
    <property type="evidence" value="ECO:0007669"/>
    <property type="project" value="UniProtKB-KW"/>
</dbReference>
<keyword evidence="4 5" id="KW-0694">RNA-binding</keyword>
<name>F1YWK0_9PROT</name>
<dbReference type="NCBIfam" id="TIGR00061">
    <property type="entry name" value="L21"/>
    <property type="match status" value="1"/>
</dbReference>
<dbReference type="PANTHER" id="PTHR21349:SF0">
    <property type="entry name" value="LARGE RIBOSOMAL SUBUNIT PROTEIN BL21M"/>
    <property type="match status" value="1"/>
</dbReference>
<dbReference type="GO" id="GO:0006412">
    <property type="term" value="P:translation"/>
    <property type="evidence" value="ECO:0007669"/>
    <property type="project" value="UniProtKB-UniRule"/>
</dbReference>
<evidence type="ECO:0000256" key="3">
    <source>
        <dbReference type="ARBA" id="ARBA00023274"/>
    </source>
</evidence>
<keyword evidence="2 4" id="KW-0689">Ribosomal protein</keyword>
<keyword evidence="3 4" id="KW-0687">Ribonucleoprotein</keyword>
<evidence type="ECO:0000256" key="4">
    <source>
        <dbReference type="HAMAP-Rule" id="MF_01363"/>
    </source>
</evidence>
<dbReference type="GO" id="GO:0003735">
    <property type="term" value="F:structural constituent of ribosome"/>
    <property type="evidence" value="ECO:0007669"/>
    <property type="project" value="InterPro"/>
</dbReference>
<evidence type="ECO:0000256" key="5">
    <source>
        <dbReference type="RuleBase" id="RU000562"/>
    </source>
</evidence>
<dbReference type="GO" id="GO:0019843">
    <property type="term" value="F:rRNA binding"/>
    <property type="evidence" value="ECO:0007669"/>
    <property type="project" value="UniProtKB-UniRule"/>
</dbReference>
<dbReference type="EMBL" id="AEUP01000063">
    <property type="protein sequence ID" value="EGE46706.1"/>
    <property type="molecule type" value="Genomic_DNA"/>
</dbReference>
<evidence type="ECO:0000313" key="8">
    <source>
        <dbReference type="Proteomes" id="UP000018454"/>
    </source>
</evidence>
<comment type="caution">
    <text evidence="7">The sequence shown here is derived from an EMBL/GenBank/DDBJ whole genome shotgun (WGS) entry which is preliminary data.</text>
</comment>
<protein>
    <recommendedName>
        <fullName evidence="4">Large ribosomal subunit protein bL21</fullName>
    </recommendedName>
</protein>
<dbReference type="GO" id="GO:0005840">
    <property type="term" value="C:ribosome"/>
    <property type="evidence" value="ECO:0007669"/>
    <property type="project" value="UniProtKB-KW"/>
</dbReference>
<evidence type="ECO:0000256" key="1">
    <source>
        <dbReference type="ARBA" id="ARBA00008563"/>
    </source>
</evidence>
<reference evidence="7 8" key="1">
    <citation type="journal article" date="2011" name="Science">
        <title>Drosophila microbiome modulates host developmental and metabolic homeostasis via insulin signaling.</title>
        <authorList>
            <person name="Shin S.C."/>
            <person name="Kim S.H."/>
            <person name="You H."/>
            <person name="Kim B."/>
            <person name="Kim A.C."/>
            <person name="Lee K.A."/>
            <person name="Yoon J.H."/>
            <person name="Ryu J.H."/>
            <person name="Lee W.J."/>
        </authorList>
    </citation>
    <scope>NUCLEOTIDE SEQUENCE [LARGE SCALE GENOMIC DNA]</scope>
    <source>
        <strain evidence="7 8">DM001</strain>
    </source>
</reference>
<dbReference type="Proteomes" id="UP000018454">
    <property type="component" value="Unassembled WGS sequence"/>
</dbReference>